<evidence type="ECO:0000313" key="3">
    <source>
        <dbReference type="EMBL" id="MDD7968507.1"/>
    </source>
</evidence>
<evidence type="ECO:0000259" key="2">
    <source>
        <dbReference type="SMART" id="SM00327"/>
    </source>
</evidence>
<evidence type="ECO:0000256" key="1">
    <source>
        <dbReference type="SAM" id="MobiDB-lite"/>
    </source>
</evidence>
<comment type="caution">
    <text evidence="3">The sequence shown here is derived from an EMBL/GenBank/DDBJ whole genome shotgun (WGS) entry which is preliminary data.</text>
</comment>
<dbReference type="InterPro" id="IPR002035">
    <property type="entry name" value="VWF_A"/>
</dbReference>
<organism evidence="3 4">
    <name type="scientific">Actinomycetospora lemnae</name>
    <dbReference type="NCBI Taxonomy" id="3019891"/>
    <lineage>
        <taxon>Bacteria</taxon>
        <taxon>Bacillati</taxon>
        <taxon>Actinomycetota</taxon>
        <taxon>Actinomycetes</taxon>
        <taxon>Pseudonocardiales</taxon>
        <taxon>Pseudonocardiaceae</taxon>
        <taxon>Actinomycetospora</taxon>
    </lineage>
</organism>
<proteinExistence type="predicted"/>
<dbReference type="Proteomes" id="UP001300763">
    <property type="component" value="Unassembled WGS sequence"/>
</dbReference>
<reference evidence="3 4" key="1">
    <citation type="submission" date="2023-02" db="EMBL/GenBank/DDBJ databases">
        <title>Genome sequencing required for Actinomycetospora new species description.</title>
        <authorList>
            <person name="Saimee Y."/>
            <person name="Duangmal K."/>
        </authorList>
    </citation>
    <scope>NUCLEOTIDE SEQUENCE [LARGE SCALE GENOMIC DNA]</scope>
    <source>
        <strain evidence="3 4">DW7H6</strain>
    </source>
</reference>
<dbReference type="SMART" id="SM00327">
    <property type="entry name" value="VWA"/>
    <property type="match status" value="1"/>
</dbReference>
<dbReference type="RefSeq" id="WP_274203040.1">
    <property type="nucleotide sequence ID" value="NZ_JAQZAO010000013.1"/>
</dbReference>
<dbReference type="SUPFAM" id="SSF53300">
    <property type="entry name" value="vWA-like"/>
    <property type="match status" value="1"/>
</dbReference>
<name>A0ABT5T2R9_9PSEU</name>
<dbReference type="EMBL" id="JAQZAO010000013">
    <property type="protein sequence ID" value="MDD7968507.1"/>
    <property type="molecule type" value="Genomic_DNA"/>
</dbReference>
<feature type="compositionally biased region" description="Basic residues" evidence="1">
    <location>
        <begin position="1"/>
        <end position="14"/>
    </location>
</feature>
<feature type="domain" description="VWFA" evidence="2">
    <location>
        <begin position="147"/>
        <end position="306"/>
    </location>
</feature>
<dbReference type="Pfam" id="PF13519">
    <property type="entry name" value="VWA_2"/>
    <property type="match status" value="1"/>
</dbReference>
<protein>
    <submittedName>
        <fullName evidence="3">VWA domain-containing protein</fullName>
    </submittedName>
</protein>
<feature type="region of interest" description="Disordered" evidence="1">
    <location>
        <begin position="1"/>
        <end position="59"/>
    </location>
</feature>
<dbReference type="CDD" id="cd00198">
    <property type="entry name" value="vWFA"/>
    <property type="match status" value="1"/>
</dbReference>
<keyword evidence="4" id="KW-1185">Reference proteome</keyword>
<evidence type="ECO:0000313" key="4">
    <source>
        <dbReference type="Proteomes" id="UP001300763"/>
    </source>
</evidence>
<dbReference type="InterPro" id="IPR036465">
    <property type="entry name" value="vWFA_dom_sf"/>
</dbReference>
<gene>
    <name evidence="3" type="ORF">PGB27_24450</name>
</gene>
<sequence length="311" mass="33185">MTRRSTRPLRRKPKQLTEEPALYERAGAGGGLVLSDGTRRRRGDRSVGSRTAPGASDEPAEVVALEDLSARTTDEVARARSRRIARRLALRPPTDEERSTGVAGELVSRRWHGAGDDLELDATLEVLAANPAPADEDLVVRERRRSARTVVLAVDVSGSMTGERALTAAATVGALAGELGRDRLAVVAFWSDAAVLLRPGERLAPLAVLDLLLRVPTRGLTNVAFALTTAARLSAGSPHARVLLLSDAVHNAGPDPRGIAGRLPRLDVLLDVSGERDVELGRDLARAGRGHCRLVRDHHDVAPALSVIFSS</sequence>
<dbReference type="Gene3D" id="3.40.50.410">
    <property type="entry name" value="von Willebrand factor, type A domain"/>
    <property type="match status" value="1"/>
</dbReference>
<accession>A0ABT5T2R9</accession>